<sequence length="181" mass="19017">MKGPIRLLACLACIIPMAAPRIINISVLPGPAHAFHALCTAEGDPPPTLVWSGPALDNSSVALPGPAHGHQVTAELPALTHDGRYTCTATNNLGHSEASVYLFRFHASSGASPLTLPFCALGLKALLLLGVLAARAVHRRAEHPSTQDTRPRAPAQESNYENLNQMSPRSPPAPMCSPCSP</sequence>
<reference evidence="2" key="1">
    <citation type="submission" date="2025-08" db="UniProtKB">
        <authorList>
            <consortium name="RefSeq"/>
        </authorList>
    </citation>
    <scope>IDENTIFICATION</scope>
</reference>
<organism evidence="1 2">
    <name type="scientific">Echinops telfairi</name>
    <name type="common">Lesser hedgehog tenrec</name>
    <dbReference type="NCBI Taxonomy" id="9371"/>
    <lineage>
        <taxon>Eukaryota</taxon>
        <taxon>Metazoa</taxon>
        <taxon>Chordata</taxon>
        <taxon>Craniata</taxon>
        <taxon>Vertebrata</taxon>
        <taxon>Euteleostomi</taxon>
        <taxon>Mammalia</taxon>
        <taxon>Eutheria</taxon>
        <taxon>Afrotheria</taxon>
        <taxon>Tenrecidae</taxon>
        <taxon>Tenrecinae</taxon>
        <taxon>Echinops</taxon>
    </lineage>
</organism>
<evidence type="ECO:0000313" key="2">
    <source>
        <dbReference type="RefSeq" id="XP_045151979.1"/>
    </source>
</evidence>
<gene>
    <name evidence="2" type="primary">SIGLEC15</name>
</gene>
<dbReference type="RefSeq" id="XP_045151979.1">
    <property type="nucleotide sequence ID" value="XM_045296044.1"/>
</dbReference>
<keyword evidence="1" id="KW-1185">Reference proteome</keyword>
<protein>
    <submittedName>
        <fullName evidence="2">Sialic acid-binding Ig-like lectin 15</fullName>
    </submittedName>
</protein>
<proteinExistence type="predicted"/>
<dbReference type="Proteomes" id="UP000694863">
    <property type="component" value="Unplaced"/>
</dbReference>
<name>A0AC55DJQ9_ECHTE</name>
<accession>A0AC55DJQ9</accession>
<evidence type="ECO:0000313" key="1">
    <source>
        <dbReference type="Proteomes" id="UP000694863"/>
    </source>
</evidence>